<evidence type="ECO:0000313" key="3">
    <source>
        <dbReference type="EMBL" id="ELQ42472.1"/>
    </source>
</evidence>
<feature type="compositionally biased region" description="Low complexity" evidence="1">
    <location>
        <begin position="89"/>
        <end position="98"/>
    </location>
</feature>
<feature type="region of interest" description="Disordered" evidence="1">
    <location>
        <begin position="326"/>
        <end position="390"/>
    </location>
</feature>
<feature type="compositionally biased region" description="Polar residues" evidence="1">
    <location>
        <begin position="122"/>
        <end position="152"/>
    </location>
</feature>
<feature type="compositionally biased region" description="Acidic residues" evidence="1">
    <location>
        <begin position="183"/>
        <end position="192"/>
    </location>
</feature>
<dbReference type="Proteomes" id="UP000011086">
    <property type="component" value="Unassembled WGS sequence"/>
</dbReference>
<evidence type="ECO:0000256" key="1">
    <source>
        <dbReference type="SAM" id="MobiDB-lite"/>
    </source>
</evidence>
<feature type="compositionally biased region" description="Polar residues" evidence="1">
    <location>
        <begin position="343"/>
        <end position="360"/>
    </location>
</feature>
<name>A0AA97PPU7_PYRO3</name>
<feature type="region of interest" description="Disordered" evidence="1">
    <location>
        <begin position="112"/>
        <end position="266"/>
    </location>
</feature>
<feature type="compositionally biased region" description="Polar residues" evidence="1">
    <location>
        <begin position="73"/>
        <end position="82"/>
    </location>
</feature>
<reference evidence="3" key="1">
    <citation type="journal article" date="2012" name="PLoS Genet.">
        <title>Comparative analysis of the genomes of two field isolates of the rice blast fungus Magnaporthe oryzae.</title>
        <authorList>
            <person name="Xue M."/>
            <person name="Yang J."/>
            <person name="Li Z."/>
            <person name="Hu S."/>
            <person name="Yao N."/>
            <person name="Dean R.A."/>
            <person name="Zhao W."/>
            <person name="Shen M."/>
            <person name="Zhang H."/>
            <person name="Li C."/>
            <person name="Liu L."/>
            <person name="Cao L."/>
            <person name="Xu X."/>
            <person name="Xing Y."/>
            <person name="Hsiang T."/>
            <person name="Zhang Z."/>
            <person name="Xu J.R."/>
            <person name="Peng Y.L."/>
        </authorList>
    </citation>
    <scope>NUCLEOTIDE SEQUENCE</scope>
    <source>
        <strain evidence="3">Y34</strain>
    </source>
</reference>
<feature type="transmembrane region" description="Helical" evidence="2">
    <location>
        <begin position="406"/>
        <end position="430"/>
    </location>
</feature>
<dbReference type="EMBL" id="JH793368">
    <property type="protein sequence ID" value="ELQ42472.1"/>
    <property type="molecule type" value="Genomic_DNA"/>
</dbReference>
<feature type="compositionally biased region" description="Polar residues" evidence="1">
    <location>
        <begin position="168"/>
        <end position="179"/>
    </location>
</feature>
<proteinExistence type="predicted"/>
<feature type="compositionally biased region" description="Basic residues" evidence="1">
    <location>
        <begin position="112"/>
        <end position="121"/>
    </location>
</feature>
<dbReference type="AlphaFoldDB" id="A0AA97PPU7"/>
<feature type="region of interest" description="Disordered" evidence="1">
    <location>
        <begin position="1"/>
        <end position="100"/>
    </location>
</feature>
<gene>
    <name evidence="3" type="ORF">OOU_Y34scaffold00207g37</name>
</gene>
<keyword evidence="2" id="KW-0472">Membrane</keyword>
<keyword evidence="2" id="KW-0812">Transmembrane</keyword>
<protein>
    <submittedName>
        <fullName evidence="3">Uncharacterized protein</fullName>
    </submittedName>
</protein>
<keyword evidence="2" id="KW-1133">Transmembrane helix</keyword>
<organism evidence="3">
    <name type="scientific">Pyricularia oryzae (strain Y34)</name>
    <name type="common">Rice blast fungus</name>
    <name type="synonym">Magnaporthe oryzae</name>
    <dbReference type="NCBI Taxonomy" id="1143189"/>
    <lineage>
        <taxon>Eukaryota</taxon>
        <taxon>Fungi</taxon>
        <taxon>Dikarya</taxon>
        <taxon>Ascomycota</taxon>
        <taxon>Pezizomycotina</taxon>
        <taxon>Sordariomycetes</taxon>
        <taxon>Sordariomycetidae</taxon>
        <taxon>Magnaporthales</taxon>
        <taxon>Pyriculariaceae</taxon>
        <taxon>Pyricularia</taxon>
    </lineage>
</organism>
<evidence type="ECO:0000256" key="2">
    <source>
        <dbReference type="SAM" id="Phobius"/>
    </source>
</evidence>
<accession>A0AA97PPU7</accession>
<sequence length="482" mass="51277">MDYFDSQGRRPDDATVPCTDPMINPDKRTTTNAGNSPLNNNTVDASSQRRRNDGQFASRAERERLLAPPTPNNSPLTGQASESWVEIASQPSSSSLSSIGDEIVTTGLRVHRRRHQLHNRQPHSQTGNRSAMPQSYLVSHTAARGNTSSQEDIGTESESDTSPLHLGSRQQTVATAENPSSGYDDDDDDSGDENATALGRPAPPAFRPQPNAFSHPPSHLTHRHSTPSYSSSGLNPHERVSGYRSRRSSYSRGSHQRPNFMSPSYREDNDAALRASLTTLLSCAAAARALPKRNGEPEAVVAGPSSNVAALQPMGLRLVPEAELMRGPDVSPRTTSPPEPSKAQAQTQPAVTRTPSSTSERSADKVSKRSQKSASGPGRATKKKRTSESAADNMSVAATYYISPTLMTWVVGAGVVVLVSVVGFGAGYVIGREVGRQEGAGAIVGGVGRSGNATGSCGREIVQGTGTLRRFRWGSMGRSVLA</sequence>
<feature type="compositionally biased region" description="Polar residues" evidence="1">
    <location>
        <begin position="30"/>
        <end position="46"/>
    </location>
</feature>